<sequence>MGFGPKASSVESGVRAVKDLIELLYPEHATASSLSLVEHSTRALLSAGAALTFENIDRFWRDPKWRAEIMKLWPEPISGPWDSHDNQVLSPDALDKDFGWLLRDRIQATQSFLPDEEDSDPYALT</sequence>
<dbReference type="Proteomes" id="UP000241848">
    <property type="component" value="Unassembled WGS sequence"/>
</dbReference>
<protein>
    <submittedName>
        <fullName evidence="1">Uncharacterized protein</fullName>
    </submittedName>
</protein>
<comment type="caution">
    <text evidence="1">The sequence shown here is derived from an EMBL/GenBank/DDBJ whole genome shotgun (WGS) entry which is preliminary data.</text>
</comment>
<dbReference type="EMBL" id="PXYV01000046">
    <property type="protein sequence ID" value="PSR20967.1"/>
    <property type="molecule type" value="Genomic_DNA"/>
</dbReference>
<evidence type="ECO:0000313" key="2">
    <source>
        <dbReference type="Proteomes" id="UP000241848"/>
    </source>
</evidence>
<organism evidence="1 2">
    <name type="scientific">Sulfobacillus acidophilus</name>
    <dbReference type="NCBI Taxonomy" id="53633"/>
    <lineage>
        <taxon>Bacteria</taxon>
        <taxon>Bacillati</taxon>
        <taxon>Bacillota</taxon>
        <taxon>Clostridia</taxon>
        <taxon>Eubacteriales</taxon>
        <taxon>Clostridiales Family XVII. Incertae Sedis</taxon>
        <taxon>Sulfobacillus</taxon>
    </lineage>
</organism>
<evidence type="ECO:0000313" key="1">
    <source>
        <dbReference type="EMBL" id="PSR20967.1"/>
    </source>
</evidence>
<gene>
    <name evidence="1" type="ORF">C7B45_12790</name>
</gene>
<name>A0A2T2WFE4_9FIRM</name>
<dbReference type="AlphaFoldDB" id="A0A2T2WFE4"/>
<accession>A0A2T2WFE4</accession>
<proteinExistence type="predicted"/>
<reference evidence="1 2" key="1">
    <citation type="journal article" date="2014" name="BMC Genomics">
        <title>Comparison of environmental and isolate Sulfobacillus genomes reveals diverse carbon, sulfur, nitrogen, and hydrogen metabolisms.</title>
        <authorList>
            <person name="Justice N.B."/>
            <person name="Norman A."/>
            <person name="Brown C.T."/>
            <person name="Singh A."/>
            <person name="Thomas B.C."/>
            <person name="Banfield J.F."/>
        </authorList>
    </citation>
    <scope>NUCLEOTIDE SEQUENCE [LARGE SCALE GENOMIC DNA]</scope>
    <source>
        <strain evidence="1">AMDSBA3</strain>
    </source>
</reference>